<evidence type="ECO:0000313" key="2">
    <source>
        <dbReference type="EMBL" id="NHQ73290.1"/>
    </source>
</evidence>
<keyword evidence="1" id="KW-0732">Signal</keyword>
<protein>
    <submittedName>
        <fullName evidence="2">Uncharacterized protein</fullName>
    </submittedName>
</protein>
<proteinExistence type="predicted"/>
<gene>
    <name evidence="2" type="ORF">HAT86_02275</name>
</gene>
<comment type="caution">
    <text evidence="2">The sequence shown here is derived from an EMBL/GenBank/DDBJ whole genome shotgun (WGS) entry which is preliminary data.</text>
</comment>
<organism evidence="2 3">
    <name type="scientific">Roseovarius gahaiensis</name>
    <dbReference type="NCBI Taxonomy" id="2716691"/>
    <lineage>
        <taxon>Bacteria</taxon>
        <taxon>Pseudomonadati</taxon>
        <taxon>Pseudomonadota</taxon>
        <taxon>Alphaproteobacteria</taxon>
        <taxon>Rhodobacterales</taxon>
        <taxon>Roseobacteraceae</taxon>
        <taxon>Roseovarius</taxon>
    </lineage>
</organism>
<reference evidence="2" key="1">
    <citation type="submission" date="2020-03" db="EMBL/GenBank/DDBJ databases">
        <title>Roseovarius gahaiensis sp. nov., isolated from Gahai Saline Lake, China.</title>
        <authorList>
            <person name="Sun X."/>
        </authorList>
    </citation>
    <scope>NUCLEOTIDE SEQUENCE</scope>
    <source>
        <strain evidence="2">GH877</strain>
    </source>
</reference>
<dbReference type="EMBL" id="JAAORB010000002">
    <property type="protein sequence ID" value="NHQ73290.1"/>
    <property type="molecule type" value="Genomic_DNA"/>
</dbReference>
<accession>A0A967B8J9</accession>
<keyword evidence="3" id="KW-1185">Reference proteome</keyword>
<name>A0A967B8J9_9RHOB</name>
<feature type="signal peptide" evidence="1">
    <location>
        <begin position="1"/>
        <end position="19"/>
    </location>
</feature>
<dbReference type="RefSeq" id="WP_167192961.1">
    <property type="nucleotide sequence ID" value="NZ_JAAORB010000002.1"/>
</dbReference>
<evidence type="ECO:0000313" key="3">
    <source>
        <dbReference type="Proteomes" id="UP000639775"/>
    </source>
</evidence>
<feature type="chain" id="PRO_5036872154" evidence="1">
    <location>
        <begin position="20"/>
        <end position="52"/>
    </location>
</feature>
<dbReference type="AlphaFoldDB" id="A0A967B8J9"/>
<dbReference type="Proteomes" id="UP000639775">
    <property type="component" value="Unassembled WGS sequence"/>
</dbReference>
<evidence type="ECO:0000256" key="1">
    <source>
        <dbReference type="SAM" id="SignalP"/>
    </source>
</evidence>
<sequence>MKPLLTVLVVALTVTPVIAASIDMGTLTPTLTYPEPAPAPAPVTKGKAGINQ</sequence>